<name>A0ACC8XCS2_9FIRM</name>
<gene>
    <name evidence="1" type="ORF">AN396_05365</name>
</gene>
<keyword evidence="2" id="KW-1185">Reference proteome</keyword>
<evidence type="ECO:0000313" key="2">
    <source>
        <dbReference type="Proteomes" id="UP000188605"/>
    </source>
</evidence>
<reference evidence="1" key="1">
    <citation type="submission" date="2016-08" db="EMBL/GenBank/DDBJ databases">
        <authorList>
            <person name="Ngugi D.K."/>
            <person name="Miyake S."/>
            <person name="Stingl U."/>
        </authorList>
    </citation>
    <scope>NUCLEOTIDE SEQUENCE</scope>
    <source>
        <strain evidence="1">SCG-B11WGA-EpuloA1</strain>
    </source>
</reference>
<dbReference type="Proteomes" id="UP000188605">
    <property type="component" value="Unassembled WGS sequence"/>
</dbReference>
<protein>
    <submittedName>
        <fullName evidence="1">Uncharacterized protein</fullName>
    </submittedName>
</protein>
<comment type="caution">
    <text evidence="1">The sequence shown here is derived from an EMBL/GenBank/DDBJ whole genome shotgun (WGS) entry which is preliminary data.</text>
</comment>
<evidence type="ECO:0000313" key="1">
    <source>
        <dbReference type="EMBL" id="ONI40609.1"/>
    </source>
</evidence>
<proteinExistence type="predicted"/>
<accession>A0ACC8XCS2</accession>
<organism evidence="1 2">
    <name type="scientific">Candidatus Epulonipiscium fishelsonii</name>
    <dbReference type="NCBI Taxonomy" id="77094"/>
    <lineage>
        <taxon>Bacteria</taxon>
        <taxon>Bacillati</taxon>
        <taxon>Bacillota</taxon>
        <taxon>Clostridia</taxon>
        <taxon>Lachnospirales</taxon>
        <taxon>Lachnospiraceae</taxon>
        <taxon>Candidatus Epulonipiscium</taxon>
    </lineage>
</organism>
<dbReference type="EMBL" id="LJDB01000047">
    <property type="protein sequence ID" value="ONI40609.1"/>
    <property type="molecule type" value="Genomic_DNA"/>
</dbReference>
<sequence length="157" mass="18137">MTNLYKGITRISLLICNIIIISIIVNISLYAILAMMYHKEKVVKISTYSDDLILLGDTYYINPVALNHLEQNSSFAILINKQGVVTWSHNKPSDIPDKYSLTDVASFSRWYLKDYPVDVWTRDDGLFVLAYPRLSRWKQQLNMTPKSLTRIPLILLL</sequence>